<evidence type="ECO:0000313" key="3">
    <source>
        <dbReference type="Proteomes" id="UP000274822"/>
    </source>
</evidence>
<dbReference type="AlphaFoldDB" id="A0A433QL40"/>
<evidence type="ECO:0000313" key="2">
    <source>
        <dbReference type="EMBL" id="RUS30477.1"/>
    </source>
</evidence>
<comment type="caution">
    <text evidence="2">The sequence shown here is derived from an EMBL/GenBank/DDBJ whole genome shotgun (WGS) entry which is preliminary data.</text>
</comment>
<reference evidence="2 3" key="1">
    <citation type="journal article" date="2018" name="New Phytol.">
        <title>Phylogenomics of Endogonaceae and evolution of mycorrhizas within Mucoromycota.</title>
        <authorList>
            <person name="Chang Y."/>
            <person name="Desiro A."/>
            <person name="Na H."/>
            <person name="Sandor L."/>
            <person name="Lipzen A."/>
            <person name="Clum A."/>
            <person name="Barry K."/>
            <person name="Grigoriev I.V."/>
            <person name="Martin F.M."/>
            <person name="Stajich J.E."/>
            <person name="Smith M.E."/>
            <person name="Bonito G."/>
            <person name="Spatafora J.W."/>
        </authorList>
    </citation>
    <scope>NUCLEOTIDE SEQUENCE [LARGE SCALE GENOMIC DNA]</scope>
    <source>
        <strain evidence="2 3">AD002</strain>
    </source>
</reference>
<sequence length="473" mass="54077">MLSPAGNTTSNITTEVPLQELRESITASNQVKQLKQNWAGKIWRTKKDQAQFLADIIIFPLHGFCDEGTKAAYTRELQTRTDILLEYVQPDYWVIPHVLSFADGATQAAFEIMTLDHSKALEGLAMTLYTNELPHLPLHFLPIFVRGHSSALWPRNIAPPAQHHHRRLRSAYRTDTEQTTDHPRHRHLDWEGRRQPAEDDGPVQRRAVVRDVGCPGRSEYFVICLRFEHDIRTWPLTLSSSKFKTIRLPYDHRVASIYSTDENPEAMDLKSVLVPMGFHINKNFDPKVVKVVFIHRTNLPYINWMPNAVQLRHREDVKFYLFGVVTGGRADQRMGVECIFPYGGIVSITLEAARKGSAVAQLVDFKLDHPAYKIAGILRSADNAQKCYYDIFGSVRGGEMTLMTLEEEYIPDSQDTDDSLIYWSMLRIAALEVLNFRHFILIDHKSSVKPTKWDSYWAPGVGFKFSCLAVVDP</sequence>
<protein>
    <submittedName>
        <fullName evidence="2">Uncharacterized protein</fullName>
    </submittedName>
</protein>
<feature type="region of interest" description="Disordered" evidence="1">
    <location>
        <begin position="163"/>
        <end position="203"/>
    </location>
</feature>
<name>A0A433QL40_9FUNG</name>
<accession>A0A433QL40</accession>
<dbReference type="EMBL" id="RBNJ01003826">
    <property type="protein sequence ID" value="RUS30477.1"/>
    <property type="molecule type" value="Genomic_DNA"/>
</dbReference>
<organism evidence="2 3">
    <name type="scientific">Jimgerdemannia flammicorona</name>
    <dbReference type="NCBI Taxonomy" id="994334"/>
    <lineage>
        <taxon>Eukaryota</taxon>
        <taxon>Fungi</taxon>
        <taxon>Fungi incertae sedis</taxon>
        <taxon>Mucoromycota</taxon>
        <taxon>Mucoromycotina</taxon>
        <taxon>Endogonomycetes</taxon>
        <taxon>Endogonales</taxon>
        <taxon>Endogonaceae</taxon>
        <taxon>Jimgerdemannia</taxon>
    </lineage>
</organism>
<keyword evidence="3" id="KW-1185">Reference proteome</keyword>
<feature type="compositionally biased region" description="Basic and acidic residues" evidence="1">
    <location>
        <begin position="172"/>
        <end position="197"/>
    </location>
</feature>
<gene>
    <name evidence="2" type="ORF">BC938DRAFT_479346</name>
</gene>
<dbReference type="Proteomes" id="UP000274822">
    <property type="component" value="Unassembled WGS sequence"/>
</dbReference>
<proteinExistence type="predicted"/>
<evidence type="ECO:0000256" key="1">
    <source>
        <dbReference type="SAM" id="MobiDB-lite"/>
    </source>
</evidence>